<keyword evidence="4" id="KW-1185">Reference proteome</keyword>
<dbReference type="EMBL" id="QFFM01000054">
    <property type="protein sequence ID" value="PWG61716.1"/>
    <property type="molecule type" value="Genomic_DNA"/>
</dbReference>
<dbReference type="PROSITE" id="PS51272">
    <property type="entry name" value="SLH"/>
    <property type="match status" value="2"/>
</dbReference>
<name>A0A2U2MXN8_9BIFI</name>
<feature type="non-terminal residue" evidence="3">
    <location>
        <position position="732"/>
    </location>
</feature>
<evidence type="ECO:0000256" key="1">
    <source>
        <dbReference type="ARBA" id="ARBA00004196"/>
    </source>
</evidence>
<feature type="non-terminal residue" evidence="3">
    <location>
        <position position="1"/>
    </location>
</feature>
<organism evidence="3 4">
    <name type="scientific">Bifidobacterium callitrichidarum</name>
    <dbReference type="NCBI Taxonomy" id="2052941"/>
    <lineage>
        <taxon>Bacteria</taxon>
        <taxon>Bacillati</taxon>
        <taxon>Actinomycetota</taxon>
        <taxon>Actinomycetes</taxon>
        <taxon>Bifidobacteriales</taxon>
        <taxon>Bifidobacteriaceae</taxon>
        <taxon>Bifidobacterium</taxon>
    </lineage>
</organism>
<dbReference type="Proteomes" id="UP000245876">
    <property type="component" value="Unassembled WGS sequence"/>
</dbReference>
<feature type="domain" description="SLH" evidence="2">
    <location>
        <begin position="589"/>
        <end position="651"/>
    </location>
</feature>
<dbReference type="AlphaFoldDB" id="A0A2U2MXN8"/>
<dbReference type="InterPro" id="IPR001119">
    <property type="entry name" value="SLH_dom"/>
</dbReference>
<feature type="domain" description="SLH" evidence="2">
    <location>
        <begin position="652"/>
        <end position="718"/>
    </location>
</feature>
<dbReference type="RefSeq" id="WP_193852583.1">
    <property type="nucleotide sequence ID" value="NZ_QFFM01000054.1"/>
</dbReference>
<gene>
    <name evidence="3" type="ORF">DF196_13055</name>
</gene>
<evidence type="ECO:0000259" key="2">
    <source>
        <dbReference type="PROSITE" id="PS51272"/>
    </source>
</evidence>
<comment type="subcellular location">
    <subcellularLocation>
        <location evidence="1">Cell envelope</location>
    </subcellularLocation>
</comment>
<evidence type="ECO:0000313" key="3">
    <source>
        <dbReference type="EMBL" id="PWG61716.1"/>
    </source>
</evidence>
<dbReference type="Pfam" id="PF09479">
    <property type="entry name" value="Flg_new"/>
    <property type="match status" value="1"/>
</dbReference>
<comment type="caution">
    <text evidence="3">The sequence shown here is derived from an EMBL/GenBank/DDBJ whole genome shotgun (WGS) entry which is preliminary data.</text>
</comment>
<proteinExistence type="predicted"/>
<accession>A0A2U2MXN8</accession>
<evidence type="ECO:0000313" key="4">
    <source>
        <dbReference type="Proteomes" id="UP000245876"/>
    </source>
</evidence>
<dbReference type="InterPro" id="IPR013378">
    <property type="entry name" value="InlB-like_B-rpt"/>
</dbReference>
<protein>
    <recommendedName>
        <fullName evidence="2">SLH domain-containing protein</fullName>
    </recommendedName>
</protein>
<sequence>QYADGVFGTDLYAKYGKLTNNGYEFTGWYTSPDAGGQAVDPNAKLNDGDTLYAHWAYAPTDESEAEVTFNLYNATSKSTLVDVRSWDPDGASKVVEKSSDNKTVTVKLADGDEVADWQVPSKDWVSDGWVFKGWDSEVSSAVRGTTLNALADPGLTVTVSGATAYKDGDKVDGQFDVAREANVLDGVQLVTGQADANGNNGNSVKLAYSFKWAIPGSGDWKTVEHGQSLAIPTGVGSIKVEPVAFQNATEYVVHPVSVVDPTYNKYYFTNANSSFVDAYGQEKLDDLSPRVNNDAFLGWYDKAGTFTVNGTSERVVAFFDINQIKKQSEWDRIAPNTVPTFDFANQYGQGVVNVFAGYDASAKYVTVNLKPLYDQAKTISVKLYTDKTVAEQLDAVAPARDGYSIEGYYTKVDSSNKPIQSSKVSDADTVATLCLLSGDDVYVNYSADSKYGVNGLLYNLSRGYATSYGPDKKDGKNIAHFDATKVPGVTSYSADKFALADGFSGAKKVSVYSTDTDGKFLLAKPAGYTDASWKDYNATRNAVVKELLQYFKLSADKTTIADVYNAVATKLSAEKADEINQEFGGKLVANTSYPDVNYDDYGTHADEISYLTTKGIVKGYADGTFGYGAPLARVDYIVWLYRAAGSPAVSSEASFSDVNATTVPNKEFRDAIAWAASEGITKGYADGTFAPYATLNRQDAAAFLYRAAGSPKFNESYADVKFSDVTPGDSAN</sequence>
<dbReference type="InterPro" id="IPR042229">
    <property type="entry name" value="Listeria/Bacterioides_rpt_sf"/>
</dbReference>
<dbReference type="GO" id="GO:0030313">
    <property type="term" value="C:cell envelope"/>
    <property type="evidence" value="ECO:0007669"/>
    <property type="project" value="UniProtKB-SubCell"/>
</dbReference>
<dbReference type="Gene3D" id="2.60.40.4270">
    <property type="entry name" value="Listeria-Bacteroides repeat domain"/>
    <property type="match status" value="1"/>
</dbReference>
<reference evidence="3 4" key="1">
    <citation type="journal article" date="2018" name="Int. J. Syst. Evol. Microbiol.">
        <title>Bifidobacterium callitrichidarum sp. nov. from the faeces of the emperor tamarin (Saguinus imperator).</title>
        <authorList>
            <person name="Modesto M."/>
            <person name="Michelini S."/>
            <person name="Sansosti M.C."/>
            <person name="De Filippo C."/>
            <person name="Cavalieri D."/>
            <person name="Qvirist L."/>
            <person name="Andlid T."/>
            <person name="Spiezio C."/>
            <person name="Sandri C."/>
            <person name="Pascarelli S."/>
            <person name="Sgorbati B."/>
            <person name="Mattarelli P."/>
        </authorList>
    </citation>
    <scope>NUCLEOTIDE SEQUENCE [LARGE SCALE GENOMIC DNA]</scope>
    <source>
        <strain evidence="3 4">TRI 5</strain>
    </source>
</reference>
<dbReference type="Pfam" id="PF00395">
    <property type="entry name" value="SLH"/>
    <property type="match status" value="2"/>
</dbReference>